<keyword evidence="1" id="KW-0812">Transmembrane</keyword>
<protein>
    <recommendedName>
        <fullName evidence="4">DUF3592 domain-containing protein</fullName>
    </recommendedName>
</protein>
<evidence type="ECO:0008006" key="4">
    <source>
        <dbReference type="Google" id="ProtNLM"/>
    </source>
</evidence>
<accession>A0ABV3BZV3</accession>
<feature type="transmembrane region" description="Helical" evidence="1">
    <location>
        <begin position="45"/>
        <end position="62"/>
    </location>
</feature>
<dbReference type="Proteomes" id="UP001551176">
    <property type="component" value="Unassembled WGS sequence"/>
</dbReference>
<reference evidence="2 3" key="1">
    <citation type="submission" date="2024-06" db="EMBL/GenBank/DDBJ databases">
        <title>The Natural Products Discovery Center: Release of the First 8490 Sequenced Strains for Exploring Actinobacteria Biosynthetic Diversity.</title>
        <authorList>
            <person name="Kalkreuter E."/>
            <person name="Kautsar S.A."/>
            <person name="Yang D."/>
            <person name="Bader C.D."/>
            <person name="Teijaro C.N."/>
            <person name="Fluegel L."/>
            <person name="Davis C.M."/>
            <person name="Simpson J.R."/>
            <person name="Lauterbach L."/>
            <person name="Steele A.D."/>
            <person name="Gui C."/>
            <person name="Meng S."/>
            <person name="Li G."/>
            <person name="Viehrig K."/>
            <person name="Ye F."/>
            <person name="Su P."/>
            <person name="Kiefer A.F."/>
            <person name="Nichols A."/>
            <person name="Cepeda A.J."/>
            <person name="Yan W."/>
            <person name="Fan B."/>
            <person name="Jiang Y."/>
            <person name="Adhikari A."/>
            <person name="Zheng C.-J."/>
            <person name="Schuster L."/>
            <person name="Cowan T.M."/>
            <person name="Smanski M.J."/>
            <person name="Chevrette M.G."/>
            <person name="De Carvalho L.P.S."/>
            <person name="Shen B."/>
        </authorList>
    </citation>
    <scope>NUCLEOTIDE SEQUENCE [LARGE SCALE GENOMIC DNA]</scope>
    <source>
        <strain evidence="2 3">NPDC046838</strain>
    </source>
</reference>
<evidence type="ECO:0000313" key="2">
    <source>
        <dbReference type="EMBL" id="MEU6826255.1"/>
    </source>
</evidence>
<sequence length="284" mass="30450">MSSAPPEGENRARRARHPVALAIGIGCCVLAVVAGAYLLGTFDSLLMVPVWIAFGAVLIVPLRKLGARESSTGAALFIVVAALFAGYGADLARDDVTLQVRGEKVAATVAKERQEGVGKSRRSYYVLERRDGTRVPGPEMATGFEAYEVGRALTVLVDPEGELEPRTPGEADATGELLSSGGALLAALGCVAWMTWRGSVAARRGEDAGTSPVRDEQEQQLREALRTFPTDRRGYIKVPSEDYPAISHRRAARIAWEMGLRAEATGNRGSWRFGESVVVEVPLD</sequence>
<comment type="caution">
    <text evidence="2">The sequence shown here is derived from an EMBL/GenBank/DDBJ whole genome shotgun (WGS) entry which is preliminary data.</text>
</comment>
<feature type="transmembrane region" description="Helical" evidence="1">
    <location>
        <begin position="19"/>
        <end position="39"/>
    </location>
</feature>
<gene>
    <name evidence="2" type="ORF">ABZ921_37055</name>
</gene>
<dbReference type="EMBL" id="JBEYXV010000025">
    <property type="protein sequence ID" value="MEU6826255.1"/>
    <property type="molecule type" value="Genomic_DNA"/>
</dbReference>
<keyword evidence="1" id="KW-0472">Membrane</keyword>
<keyword evidence="3" id="KW-1185">Reference proteome</keyword>
<name>A0ABV3BZV3_9ACTN</name>
<keyword evidence="1" id="KW-1133">Transmembrane helix</keyword>
<feature type="transmembrane region" description="Helical" evidence="1">
    <location>
        <begin position="74"/>
        <end position="92"/>
    </location>
</feature>
<proteinExistence type="predicted"/>
<dbReference type="RefSeq" id="WP_359357313.1">
    <property type="nucleotide sequence ID" value="NZ_JBEYXV010000025.1"/>
</dbReference>
<evidence type="ECO:0000256" key="1">
    <source>
        <dbReference type="SAM" id="Phobius"/>
    </source>
</evidence>
<organism evidence="2 3">
    <name type="scientific">Streptomyces atriruber</name>
    <dbReference type="NCBI Taxonomy" id="545121"/>
    <lineage>
        <taxon>Bacteria</taxon>
        <taxon>Bacillati</taxon>
        <taxon>Actinomycetota</taxon>
        <taxon>Actinomycetes</taxon>
        <taxon>Kitasatosporales</taxon>
        <taxon>Streptomycetaceae</taxon>
        <taxon>Streptomyces</taxon>
    </lineage>
</organism>
<evidence type="ECO:0000313" key="3">
    <source>
        <dbReference type="Proteomes" id="UP001551176"/>
    </source>
</evidence>